<dbReference type="GO" id="GO:0030276">
    <property type="term" value="F:clathrin binding"/>
    <property type="evidence" value="ECO:0007669"/>
    <property type="project" value="InterPro"/>
</dbReference>
<dbReference type="PANTHER" id="PTHR16156:SF10">
    <property type="entry name" value="AFTIPHILIN-RELATED"/>
    <property type="match status" value="1"/>
</dbReference>
<feature type="compositionally biased region" description="Basic and acidic residues" evidence="1">
    <location>
        <begin position="406"/>
        <end position="422"/>
    </location>
</feature>
<dbReference type="GO" id="GO:0030121">
    <property type="term" value="C:AP-1 adaptor complex"/>
    <property type="evidence" value="ECO:0007669"/>
    <property type="project" value="TreeGrafter"/>
</dbReference>
<feature type="compositionally biased region" description="Polar residues" evidence="1">
    <location>
        <begin position="341"/>
        <end position="365"/>
    </location>
</feature>
<gene>
    <name evidence="2" type="ORF">FSP39_021268</name>
</gene>
<evidence type="ECO:0000313" key="3">
    <source>
        <dbReference type="Proteomes" id="UP001186944"/>
    </source>
</evidence>
<name>A0AA88YCL2_PINIB</name>
<feature type="region of interest" description="Disordered" evidence="1">
    <location>
        <begin position="289"/>
        <end position="365"/>
    </location>
</feature>
<dbReference type="PANTHER" id="PTHR16156">
    <property type="entry name" value="AFTIPHILIN A-RELATED"/>
    <property type="match status" value="1"/>
</dbReference>
<feature type="region of interest" description="Disordered" evidence="1">
    <location>
        <begin position="395"/>
        <end position="435"/>
    </location>
</feature>
<dbReference type="Proteomes" id="UP001186944">
    <property type="component" value="Unassembled WGS sequence"/>
</dbReference>
<proteinExistence type="predicted"/>
<sequence>MEIVKGNASKFTYQRSEINVSENYRGEPRRDLEVVCYAMRSIWRIQLVIRRFCVADTGTMSNIIPMVSSSPPPLDDGTGFDDWGDEDGDDFGNFMGAESSSNTVDNKGSGNQWGSNNNSDIIEDKSIPHFADFGKFSSELDSGKTNENHICVVENHESNYNGSNHLTNSDSGTYLDSPLSDSEVNIQGNINSDCVQSPGNILNQSSTIDSGLSVTDVTISPTAKSEDFQGSEKSERSEKIDKMVEDLDNVQSDTVEECEDFEEFQSSDVRKEDLENTASVCNESNYVISSQQGDLSHHENEAANSVSNGPTSQIQDGEESKHFNSDSDKNDENCYHGAELDSQSESPDQVSTDIESNEESQVSQLNSNLVCDNSVNHQKSEYSESDHVMCNFKSQNSDLKDEEDAGKEGDAGKEEDARKEISPQHSEISDSELMHGQKPTLQPLENILANLKVSTVKRGRQNEHLGEETRRILNSLPDLSFMHSKVLMFPLRHQSDP</sequence>
<feature type="compositionally biased region" description="Basic and acidic residues" evidence="1">
    <location>
        <begin position="318"/>
        <end position="334"/>
    </location>
</feature>
<evidence type="ECO:0000256" key="1">
    <source>
        <dbReference type="SAM" id="MobiDB-lite"/>
    </source>
</evidence>
<dbReference type="AlphaFoldDB" id="A0AA88YCL2"/>
<reference evidence="2" key="1">
    <citation type="submission" date="2019-08" db="EMBL/GenBank/DDBJ databases">
        <title>The improved chromosome-level genome for the pearl oyster Pinctada fucata martensii using PacBio sequencing and Hi-C.</title>
        <authorList>
            <person name="Zheng Z."/>
        </authorList>
    </citation>
    <scope>NUCLEOTIDE SEQUENCE</scope>
    <source>
        <strain evidence="2">ZZ-2019</strain>
        <tissue evidence="2">Adductor muscle</tissue>
    </source>
</reference>
<dbReference type="EMBL" id="VSWD01000009">
    <property type="protein sequence ID" value="KAK3093870.1"/>
    <property type="molecule type" value="Genomic_DNA"/>
</dbReference>
<evidence type="ECO:0000313" key="2">
    <source>
        <dbReference type="EMBL" id="KAK3093870.1"/>
    </source>
</evidence>
<feature type="compositionally biased region" description="Polar residues" evidence="1">
    <location>
        <begin position="302"/>
        <end position="315"/>
    </location>
</feature>
<accession>A0AA88YCL2</accession>
<protein>
    <submittedName>
        <fullName evidence="2">Uncharacterized protein</fullName>
    </submittedName>
</protein>
<keyword evidence="3" id="KW-1185">Reference proteome</keyword>
<comment type="caution">
    <text evidence="2">The sequence shown here is derived from an EMBL/GenBank/DDBJ whole genome shotgun (WGS) entry which is preliminary data.</text>
</comment>
<dbReference type="GO" id="GO:0032588">
    <property type="term" value="C:trans-Golgi network membrane"/>
    <property type="evidence" value="ECO:0007669"/>
    <property type="project" value="InterPro"/>
</dbReference>
<dbReference type="InterPro" id="IPR046359">
    <property type="entry name" value="Aftin-like"/>
</dbReference>
<organism evidence="2 3">
    <name type="scientific">Pinctada imbricata</name>
    <name type="common">Atlantic pearl-oyster</name>
    <name type="synonym">Pinctada martensii</name>
    <dbReference type="NCBI Taxonomy" id="66713"/>
    <lineage>
        <taxon>Eukaryota</taxon>
        <taxon>Metazoa</taxon>
        <taxon>Spiralia</taxon>
        <taxon>Lophotrochozoa</taxon>
        <taxon>Mollusca</taxon>
        <taxon>Bivalvia</taxon>
        <taxon>Autobranchia</taxon>
        <taxon>Pteriomorphia</taxon>
        <taxon>Pterioida</taxon>
        <taxon>Pterioidea</taxon>
        <taxon>Pteriidae</taxon>
        <taxon>Pinctada</taxon>
    </lineage>
</organism>